<gene>
    <name evidence="1" type="ORF">A1Q2_02102</name>
</gene>
<evidence type="ECO:0000313" key="1">
    <source>
        <dbReference type="EMBL" id="EKD03625.1"/>
    </source>
</evidence>
<protein>
    <submittedName>
        <fullName evidence="1">Uncharacterized protein</fullName>
    </submittedName>
</protein>
<name>K1VHP5_TRIAC</name>
<dbReference type="InParanoid" id="K1VHP5"/>
<comment type="caution">
    <text evidence="1">The sequence shown here is derived from an EMBL/GenBank/DDBJ whole genome shotgun (WGS) entry which is preliminary data.</text>
</comment>
<reference evidence="1 2" key="1">
    <citation type="journal article" date="2012" name="Eukaryot. Cell">
        <title>Genome sequence of the Trichosporon asahii environmental strain CBS 8904.</title>
        <authorList>
            <person name="Yang R.Y."/>
            <person name="Li H.T."/>
            <person name="Zhu H."/>
            <person name="Zhou G.P."/>
            <person name="Wang M."/>
            <person name="Wang L."/>
        </authorList>
    </citation>
    <scope>NUCLEOTIDE SEQUENCE [LARGE SCALE GENOMIC DNA]</scope>
    <source>
        <strain evidence="1 2">CBS 8904</strain>
    </source>
</reference>
<proteinExistence type="predicted"/>
<organism evidence="1 2">
    <name type="scientific">Trichosporon asahii var. asahii (strain CBS 8904)</name>
    <name type="common">Yeast</name>
    <dbReference type="NCBI Taxonomy" id="1220162"/>
    <lineage>
        <taxon>Eukaryota</taxon>
        <taxon>Fungi</taxon>
        <taxon>Dikarya</taxon>
        <taxon>Basidiomycota</taxon>
        <taxon>Agaricomycotina</taxon>
        <taxon>Tremellomycetes</taxon>
        <taxon>Trichosporonales</taxon>
        <taxon>Trichosporonaceae</taxon>
        <taxon>Trichosporon</taxon>
    </lineage>
</organism>
<dbReference type="HOGENOM" id="CLU_1289755_0_0_1"/>
<dbReference type="EMBL" id="AMBO01000245">
    <property type="protein sequence ID" value="EKD03625.1"/>
    <property type="molecule type" value="Genomic_DNA"/>
</dbReference>
<keyword evidence="2" id="KW-1185">Reference proteome</keyword>
<sequence length="214" mass="23662">MDCAHLNKAQAAPRNSACSERRFEGCKGLFNLAGQDDRTGKRRNVADGRGHCHTRKRHTASRCGHLRKCGVRHLYPEVGEGEGGRDPVIWRFAIEREDWIRRGCRKAGGYHTLYALTPFTVPFLIEFDHARVTRVIELFKKRRQRGTGRCKEAGEYIIHWPLEQAFVEFTAERTGTGTDQGAAEGNLVSTSRAGDSGAEVAAKAAAAEHGCLAG</sequence>
<dbReference type="AlphaFoldDB" id="K1VHP5"/>
<accession>K1VHP5</accession>
<dbReference type="Proteomes" id="UP000006757">
    <property type="component" value="Unassembled WGS sequence"/>
</dbReference>
<evidence type="ECO:0000313" key="2">
    <source>
        <dbReference type="Proteomes" id="UP000006757"/>
    </source>
</evidence>